<accession>A0A9E7FRI5</accession>
<evidence type="ECO:0000313" key="2">
    <source>
        <dbReference type="EMBL" id="URD98667.1"/>
    </source>
</evidence>
<keyword evidence="3" id="KW-1185">Reference proteome</keyword>
<feature type="compositionally biased region" description="Basic residues" evidence="1">
    <location>
        <begin position="10"/>
        <end position="27"/>
    </location>
</feature>
<organism evidence="2 3">
    <name type="scientific">Musa troglodytarum</name>
    <name type="common">fe'i banana</name>
    <dbReference type="NCBI Taxonomy" id="320322"/>
    <lineage>
        <taxon>Eukaryota</taxon>
        <taxon>Viridiplantae</taxon>
        <taxon>Streptophyta</taxon>
        <taxon>Embryophyta</taxon>
        <taxon>Tracheophyta</taxon>
        <taxon>Spermatophyta</taxon>
        <taxon>Magnoliopsida</taxon>
        <taxon>Liliopsida</taxon>
        <taxon>Zingiberales</taxon>
        <taxon>Musaceae</taxon>
        <taxon>Musa</taxon>
    </lineage>
</organism>
<name>A0A9E7FRI5_9LILI</name>
<gene>
    <name evidence="2" type="ORF">MUK42_27035</name>
</gene>
<dbReference type="EMBL" id="CP097506">
    <property type="protein sequence ID" value="URD98667.1"/>
    <property type="molecule type" value="Genomic_DNA"/>
</dbReference>
<feature type="compositionally biased region" description="Low complexity" evidence="1">
    <location>
        <begin position="69"/>
        <end position="79"/>
    </location>
</feature>
<protein>
    <submittedName>
        <fullName evidence="2">Uncharacterized protein</fullName>
    </submittedName>
</protein>
<sequence>MGLVPTMMNRKPRRTHRQGRQAGRIKRMACGAPSSQARGVAGILPPPPPPPSGMRCPLFPSTWSRRHSASSSSSSEWHAVPPLPKHVESQAFCLLRVDSKVKRTSKLWYDASVLPGAQSKEILIERGEALQV</sequence>
<reference evidence="2" key="1">
    <citation type="submission" date="2022-05" db="EMBL/GenBank/DDBJ databases">
        <title>The Musa troglodytarum L. genome provides insights into the mechanism of non-climacteric behaviour and enrichment of carotenoids.</title>
        <authorList>
            <person name="Wang J."/>
        </authorList>
    </citation>
    <scope>NUCLEOTIDE SEQUENCE</scope>
    <source>
        <tissue evidence="2">Leaf</tissue>
    </source>
</reference>
<feature type="region of interest" description="Disordered" evidence="1">
    <location>
        <begin position="1"/>
        <end position="81"/>
    </location>
</feature>
<proteinExistence type="predicted"/>
<evidence type="ECO:0000313" key="3">
    <source>
        <dbReference type="Proteomes" id="UP001055439"/>
    </source>
</evidence>
<dbReference type="Proteomes" id="UP001055439">
    <property type="component" value="Chromosome 4"/>
</dbReference>
<evidence type="ECO:0000256" key="1">
    <source>
        <dbReference type="SAM" id="MobiDB-lite"/>
    </source>
</evidence>
<dbReference type="AlphaFoldDB" id="A0A9E7FRI5"/>